<proteinExistence type="predicted"/>
<dbReference type="Pfam" id="PF02171">
    <property type="entry name" value="Piwi"/>
    <property type="match status" value="1"/>
</dbReference>
<dbReference type="InterPro" id="IPR045246">
    <property type="entry name" value="Piwi_ago-like"/>
</dbReference>
<dbReference type="Proteomes" id="UP000053890">
    <property type="component" value="Unassembled WGS sequence"/>
</dbReference>
<dbReference type="Gene3D" id="3.40.50.2300">
    <property type="match status" value="1"/>
</dbReference>
<dbReference type="OrthoDB" id="10252740at2759"/>
<dbReference type="InterPro" id="IPR036085">
    <property type="entry name" value="PAZ_dom_sf"/>
</dbReference>
<dbReference type="InterPro" id="IPR032474">
    <property type="entry name" value="Argonaute_N"/>
</dbReference>
<dbReference type="STRING" id="578459.A0A0P9FD64"/>
<dbReference type="Gene3D" id="3.30.420.10">
    <property type="entry name" value="Ribonuclease H-like superfamily/Ribonuclease H"/>
    <property type="match status" value="1"/>
</dbReference>
<dbReference type="SUPFAM" id="SSF53098">
    <property type="entry name" value="Ribonuclease H-like"/>
    <property type="match status" value="1"/>
</dbReference>
<dbReference type="InterPro" id="IPR032473">
    <property type="entry name" value="Argonaute_Mid_dom"/>
</dbReference>
<dbReference type="Pfam" id="PF16486">
    <property type="entry name" value="ArgoN"/>
    <property type="match status" value="1"/>
</dbReference>
<dbReference type="Pfam" id="PF02170">
    <property type="entry name" value="PAZ"/>
    <property type="match status" value="1"/>
</dbReference>
<dbReference type="AlphaFoldDB" id="A0A0P9FD64"/>
<dbReference type="InterPro" id="IPR036397">
    <property type="entry name" value="RNaseH_sf"/>
</dbReference>
<protein>
    <recommendedName>
        <fullName evidence="1">Piwi domain-containing protein</fullName>
    </recommendedName>
</protein>
<dbReference type="GeneID" id="28975092"/>
<keyword evidence="3" id="KW-1185">Reference proteome</keyword>
<accession>A0A0P9FD64</accession>
<dbReference type="RefSeq" id="XP_018269733.1">
    <property type="nucleotide sequence ID" value="XM_018414644.1"/>
</dbReference>
<feature type="domain" description="Piwi" evidence="1">
    <location>
        <begin position="533"/>
        <end position="834"/>
    </location>
</feature>
<evidence type="ECO:0000313" key="3">
    <source>
        <dbReference type="Proteomes" id="UP000053890"/>
    </source>
</evidence>
<dbReference type="InterPro" id="IPR014811">
    <property type="entry name" value="ArgoL1"/>
</dbReference>
<dbReference type="SMART" id="SM00950">
    <property type="entry name" value="Piwi"/>
    <property type="match status" value="1"/>
</dbReference>
<organism evidence="2 3">
    <name type="scientific">Rhodotorula graminis (strain WP1)</name>
    <dbReference type="NCBI Taxonomy" id="578459"/>
    <lineage>
        <taxon>Eukaryota</taxon>
        <taxon>Fungi</taxon>
        <taxon>Dikarya</taxon>
        <taxon>Basidiomycota</taxon>
        <taxon>Pucciniomycotina</taxon>
        <taxon>Microbotryomycetes</taxon>
        <taxon>Sporidiobolales</taxon>
        <taxon>Sporidiobolaceae</taxon>
        <taxon>Rhodotorula</taxon>
    </lineage>
</organism>
<name>A0A0P9FD64_RHOGW</name>
<dbReference type="InterPro" id="IPR012337">
    <property type="entry name" value="RNaseH-like_sf"/>
</dbReference>
<sequence>MPFRQQDDAGPDALAQATAGMSLQANQPMARPGLGTKGRPFPVRANAYLVKPPSIVCYHYDVAISPANPVTPPRLNRQIFAYLDREMHAFGGLAVCYDGRSMMYSPKKLPADEGQWSITLPEEDGTKSRNGGGRDFTVKIRFTRPIDLERLAVFVRGDLRGQSIEPDASEVQSAIQALNVAIQMGPSMLYPSRNASFFLPPLDQRQASLSRGLVMWRGFYSSLRLGPEQLYLNLDIASTPMVAAGSLPNIILDFLKAGSRNLTFQQMSAKSIPGTEMIKLNRFLKGLKVQLKVRDKDGVMPTRKIKMLEAVGAADVPFDVDGKSSTIESYFAEFYNTRLQRPDFPVVRVSKTAAWPIELVDCEAGQKWTKKLDPEQTADAIRLTTVGPGDRLQQLSKGLERIQPGPEALQQWGIAIDTTPIEVRARELQAPVVNFKRPVMPRNGAWDVRGHQLYSGTSVERWIVVAFDQPNYFPLRSAQTAITGLVTACTKMGIAILDQQPAITYAPRGADVHAFLLDEGLKMMQEQGKPPQLIICFLPRRPMDAYGDIKRFGDQQVGVATQCLFVPKCIKGNDQYFGNVALKINIKMQGGINSILKPEDLGPVAERPTVLGGDVSHASPGSLAPSVASIVGSMDHTCSIYGSAITVQPSRLEVIARVEEMLLKLLGQFTKRNGIKPERLIFFRDGISEGQFSQVISTEVGSIRRACDRFEPGYKPTLTFICCGKRHKLSFFPSNRADADPKTGNVKPGTIIDTGIVSPFNFDFYLNAHQGLLGTARSAHYVVLVDENALSPDSLQSLVYNLCFTYARATRSVSIATPAFYASRLCTRAQLLLKRDDDDSTTQYSSTSHSSQEQHLRSAALAEYTSRLKEIHPNHAETLFYM</sequence>
<dbReference type="SUPFAM" id="SSF101690">
    <property type="entry name" value="PAZ domain"/>
    <property type="match status" value="1"/>
</dbReference>
<evidence type="ECO:0000259" key="1">
    <source>
        <dbReference type="PROSITE" id="PS50822"/>
    </source>
</evidence>
<dbReference type="Pfam" id="PF16487">
    <property type="entry name" value="ArgoMid"/>
    <property type="match status" value="1"/>
</dbReference>
<dbReference type="GO" id="GO:0003723">
    <property type="term" value="F:RNA binding"/>
    <property type="evidence" value="ECO:0007669"/>
    <property type="project" value="InterPro"/>
</dbReference>
<gene>
    <name evidence="2" type="ORF">RHOBADRAFT_45643</name>
</gene>
<dbReference type="Pfam" id="PF08699">
    <property type="entry name" value="ArgoL1"/>
    <property type="match status" value="1"/>
</dbReference>
<evidence type="ECO:0000313" key="2">
    <source>
        <dbReference type="EMBL" id="KPV73684.1"/>
    </source>
</evidence>
<dbReference type="PROSITE" id="PS50822">
    <property type="entry name" value="PIWI"/>
    <property type="match status" value="1"/>
</dbReference>
<dbReference type="InterPro" id="IPR003100">
    <property type="entry name" value="PAZ_dom"/>
</dbReference>
<dbReference type="EMBL" id="KQ474082">
    <property type="protein sequence ID" value="KPV73684.1"/>
    <property type="molecule type" value="Genomic_DNA"/>
</dbReference>
<dbReference type="PANTHER" id="PTHR22891">
    <property type="entry name" value="EUKARYOTIC TRANSLATION INITIATION FACTOR 2C"/>
    <property type="match status" value="1"/>
</dbReference>
<dbReference type="CDD" id="cd02846">
    <property type="entry name" value="PAZ_argonaute_like"/>
    <property type="match status" value="1"/>
</dbReference>
<dbReference type="Gene3D" id="2.170.260.10">
    <property type="entry name" value="paz domain"/>
    <property type="match status" value="1"/>
</dbReference>
<dbReference type="CDD" id="cd04657">
    <property type="entry name" value="Piwi_ago-like"/>
    <property type="match status" value="1"/>
</dbReference>
<dbReference type="OMA" id="FARCTRP"/>
<dbReference type="SMART" id="SM01163">
    <property type="entry name" value="DUF1785"/>
    <property type="match status" value="1"/>
</dbReference>
<reference evidence="2 3" key="1">
    <citation type="journal article" date="2015" name="Front. Microbiol.">
        <title>Genome sequence of the plant growth promoting endophytic yeast Rhodotorula graminis WP1.</title>
        <authorList>
            <person name="Firrincieli A."/>
            <person name="Otillar R."/>
            <person name="Salamov A."/>
            <person name="Schmutz J."/>
            <person name="Khan Z."/>
            <person name="Redman R.S."/>
            <person name="Fleck N.D."/>
            <person name="Lindquist E."/>
            <person name="Grigoriev I.V."/>
            <person name="Doty S.L."/>
        </authorList>
    </citation>
    <scope>NUCLEOTIDE SEQUENCE [LARGE SCALE GENOMIC DNA]</scope>
    <source>
        <strain evidence="2 3">WP1</strain>
    </source>
</reference>
<dbReference type="InterPro" id="IPR003165">
    <property type="entry name" value="Piwi"/>
</dbReference>